<organism evidence="2 3">
    <name type="scientific">Sandarakinorhabdus fusca</name>
    <dbReference type="NCBI Taxonomy" id="1439888"/>
    <lineage>
        <taxon>Bacteria</taxon>
        <taxon>Pseudomonadati</taxon>
        <taxon>Pseudomonadota</taxon>
        <taxon>Alphaproteobacteria</taxon>
        <taxon>Sphingomonadales</taxon>
        <taxon>Sphingosinicellaceae</taxon>
        <taxon>Sandarakinorhabdus</taxon>
    </lineage>
</organism>
<accession>A0A7C9GRQ0</accession>
<dbReference type="Proteomes" id="UP000481327">
    <property type="component" value="Unassembled WGS sequence"/>
</dbReference>
<comment type="caution">
    <text evidence="2">The sequence shown here is derived from an EMBL/GenBank/DDBJ whole genome shotgun (WGS) entry which is preliminary data.</text>
</comment>
<dbReference type="InterPro" id="IPR000089">
    <property type="entry name" value="Biotin_lipoyl"/>
</dbReference>
<dbReference type="InterPro" id="IPR011053">
    <property type="entry name" value="Single_hybrid_motif"/>
</dbReference>
<evidence type="ECO:0000259" key="1">
    <source>
        <dbReference type="Pfam" id="PF00364"/>
    </source>
</evidence>
<feature type="domain" description="Lipoyl-binding" evidence="1">
    <location>
        <begin position="19"/>
        <end position="72"/>
    </location>
</feature>
<name>A0A7C9GRQ0_9SPHN</name>
<sequence length="76" mass="8378">MIDVHLPFDLWEDDDITSMVVWLYPDGALVHEGDLVAEILVEKATLELFAPATGTLRIGIDAEPVADKGHRLATIH</sequence>
<dbReference type="Gene3D" id="2.40.50.100">
    <property type="match status" value="1"/>
</dbReference>
<reference evidence="2 3" key="1">
    <citation type="submission" date="2019-09" db="EMBL/GenBank/DDBJ databases">
        <title>Polymorphobacter sp. isolated from a lake in China.</title>
        <authorList>
            <person name="Liu Z."/>
        </authorList>
    </citation>
    <scope>NUCLEOTIDE SEQUENCE [LARGE SCALE GENOMIC DNA]</scope>
    <source>
        <strain evidence="2 3">D40P</strain>
    </source>
</reference>
<protein>
    <submittedName>
        <fullName evidence="2">Biotin attachment protein</fullName>
    </submittedName>
</protein>
<proteinExistence type="predicted"/>
<dbReference type="SUPFAM" id="SSF51230">
    <property type="entry name" value="Single hybrid motif"/>
    <property type="match status" value="1"/>
</dbReference>
<dbReference type="EMBL" id="WIOL01000009">
    <property type="protein sequence ID" value="MQT18650.1"/>
    <property type="molecule type" value="Genomic_DNA"/>
</dbReference>
<evidence type="ECO:0000313" key="2">
    <source>
        <dbReference type="EMBL" id="MQT18650.1"/>
    </source>
</evidence>
<dbReference type="OrthoDB" id="7363068at2"/>
<dbReference type="AlphaFoldDB" id="A0A7C9GRQ0"/>
<dbReference type="RefSeq" id="WP_152579126.1">
    <property type="nucleotide sequence ID" value="NZ_JAATJI010000001.1"/>
</dbReference>
<keyword evidence="3" id="KW-1185">Reference proteome</keyword>
<evidence type="ECO:0000313" key="3">
    <source>
        <dbReference type="Proteomes" id="UP000481327"/>
    </source>
</evidence>
<gene>
    <name evidence="2" type="ORF">F3168_15470</name>
</gene>
<dbReference type="Pfam" id="PF00364">
    <property type="entry name" value="Biotin_lipoyl"/>
    <property type="match status" value="1"/>
</dbReference>